<keyword evidence="2 5" id="KW-0479">Metal-binding</keyword>
<evidence type="ECO:0000256" key="1">
    <source>
        <dbReference type="ARBA" id="ARBA00001946"/>
    </source>
</evidence>
<keyword evidence="3 5" id="KW-0460">Magnesium</keyword>
<accession>A0A0F0KLC9</accession>
<proteinExistence type="predicted"/>
<dbReference type="InterPro" id="IPR040442">
    <property type="entry name" value="Pyrv_kinase-like_dom_sf"/>
</dbReference>
<protein>
    <submittedName>
        <fullName evidence="7">(3S)-malyl-CoA thioesterase</fullName>
        <ecNumber evidence="7">3.1.2.-</ecNumber>
    </submittedName>
</protein>
<comment type="cofactor">
    <cofactor evidence="1">
        <name>Mg(2+)</name>
        <dbReference type="ChEBI" id="CHEBI:18420"/>
    </cofactor>
</comment>
<dbReference type="InterPro" id="IPR011206">
    <property type="entry name" value="Citrate_lyase_beta/mcl1/mcl2"/>
</dbReference>
<dbReference type="SUPFAM" id="SSF51621">
    <property type="entry name" value="Phosphoenolpyruvate/pyruvate domain"/>
    <property type="match status" value="1"/>
</dbReference>
<feature type="binding site" evidence="5">
    <location>
        <position position="142"/>
    </location>
    <ligand>
        <name>Mg(2+)</name>
        <dbReference type="ChEBI" id="CHEBI:18420"/>
    </ligand>
</feature>
<dbReference type="GO" id="GO:0000287">
    <property type="term" value="F:magnesium ion binding"/>
    <property type="evidence" value="ECO:0007669"/>
    <property type="project" value="TreeGrafter"/>
</dbReference>
<evidence type="ECO:0000256" key="5">
    <source>
        <dbReference type="PIRSR" id="PIRSR015582-2"/>
    </source>
</evidence>
<reference evidence="7 8" key="1">
    <citation type="submission" date="2015-02" db="EMBL/GenBank/DDBJ databases">
        <title>Draft genome sequences of ten Microbacterium spp. with emphasis on heavy metal contaminated environments.</title>
        <authorList>
            <person name="Corretto E."/>
        </authorList>
    </citation>
    <scope>NUCLEOTIDE SEQUENCE [LARGE SCALE GENOMIC DNA]</scope>
    <source>
        <strain evidence="7 8">DSM 12966</strain>
    </source>
</reference>
<evidence type="ECO:0000256" key="3">
    <source>
        <dbReference type="ARBA" id="ARBA00022842"/>
    </source>
</evidence>
<sequence length="267" mass="28177">MTARYRTGLYVPGDRPDRFRSAEDSGAGLVVFDLEDAVAPERKSAARDAVAEWFRDGRRGSAAAQVRVNAGDEEDLRAVCALAPEVGIRLPKVESTRDLDQAVALAPGRPLIALLESARGVVNAVEIAQHPAVVALALGESDLRSEVGGGEAMITHARLSMLFAARAAGLPAPMASVYPAIRDLEGLADDTRRAADLGLFGRMAAHPLQLPVIDAVFAPTDADVAWAREVLSAVRRGGVATLASGEMVDPAMRGRAERILGSIEPRS</sequence>
<dbReference type="EMBL" id="JYIU01000040">
    <property type="protein sequence ID" value="KJL21682.1"/>
    <property type="molecule type" value="Genomic_DNA"/>
</dbReference>
<dbReference type="GO" id="GO:0016787">
    <property type="term" value="F:hydrolase activity"/>
    <property type="evidence" value="ECO:0007669"/>
    <property type="project" value="UniProtKB-KW"/>
</dbReference>
<evidence type="ECO:0000256" key="2">
    <source>
        <dbReference type="ARBA" id="ARBA00022723"/>
    </source>
</evidence>
<dbReference type="PIRSF" id="PIRSF015582">
    <property type="entry name" value="Cit_lyase_B"/>
    <property type="match status" value="1"/>
</dbReference>
<dbReference type="EC" id="3.1.2.-" evidence="7"/>
<dbReference type="PATRIC" id="fig|104336.4.peg.1623"/>
<evidence type="ECO:0000313" key="8">
    <source>
        <dbReference type="Proteomes" id="UP000033572"/>
    </source>
</evidence>
<evidence type="ECO:0000259" key="6">
    <source>
        <dbReference type="Pfam" id="PF03328"/>
    </source>
</evidence>
<organism evidence="7 8">
    <name type="scientific">Microbacterium foliorum</name>
    <dbReference type="NCBI Taxonomy" id="104336"/>
    <lineage>
        <taxon>Bacteria</taxon>
        <taxon>Bacillati</taxon>
        <taxon>Actinomycetota</taxon>
        <taxon>Actinomycetes</taxon>
        <taxon>Micrococcales</taxon>
        <taxon>Microbacteriaceae</taxon>
        <taxon>Microbacterium</taxon>
    </lineage>
</organism>
<dbReference type="Gene3D" id="3.20.20.60">
    <property type="entry name" value="Phosphoenolpyruvate-binding domains"/>
    <property type="match status" value="1"/>
</dbReference>
<dbReference type="PANTHER" id="PTHR32308">
    <property type="entry name" value="LYASE BETA SUBUNIT, PUTATIVE (AFU_ORTHOLOGUE AFUA_4G13030)-RELATED"/>
    <property type="match status" value="1"/>
</dbReference>
<feature type="domain" description="HpcH/HpaI aldolase/citrate lyase" evidence="6">
    <location>
        <begin position="6"/>
        <end position="207"/>
    </location>
</feature>
<evidence type="ECO:0000313" key="7">
    <source>
        <dbReference type="EMBL" id="KJL21682.1"/>
    </source>
</evidence>
<dbReference type="PANTHER" id="PTHR32308:SF10">
    <property type="entry name" value="CITRATE LYASE SUBUNIT BETA"/>
    <property type="match status" value="1"/>
</dbReference>
<name>A0A0F0KLC9_9MICO</name>
<dbReference type="InterPro" id="IPR015813">
    <property type="entry name" value="Pyrv/PenolPyrv_kinase-like_dom"/>
</dbReference>
<comment type="caution">
    <text evidence="7">The sequence shown here is derived from an EMBL/GenBank/DDBJ whole genome shotgun (WGS) entry which is preliminary data.</text>
</comment>
<evidence type="ECO:0000256" key="4">
    <source>
        <dbReference type="PIRSR" id="PIRSR015582-1"/>
    </source>
</evidence>
<feature type="binding site" evidence="4">
    <location>
        <position position="116"/>
    </location>
    <ligand>
        <name>substrate</name>
    </ligand>
</feature>
<keyword evidence="7" id="KW-0378">Hydrolase</keyword>
<dbReference type="GO" id="GO:0006107">
    <property type="term" value="P:oxaloacetate metabolic process"/>
    <property type="evidence" value="ECO:0007669"/>
    <property type="project" value="TreeGrafter"/>
</dbReference>
<dbReference type="GeneID" id="94446015"/>
<feature type="binding site" evidence="5">
    <location>
        <position position="116"/>
    </location>
    <ligand>
        <name>Mg(2+)</name>
        <dbReference type="ChEBI" id="CHEBI:18420"/>
    </ligand>
</feature>
<dbReference type="InterPro" id="IPR005000">
    <property type="entry name" value="Aldolase/citrate-lyase_domain"/>
</dbReference>
<dbReference type="RefSeq" id="WP_045253967.1">
    <property type="nucleotide sequence ID" value="NZ_CAKKLS010000038.1"/>
</dbReference>
<dbReference type="AlphaFoldDB" id="A0A0F0KLC9"/>
<dbReference type="KEGG" id="mfol:DXT68_16600"/>
<gene>
    <name evidence="7" type="primary">mcl2</name>
    <name evidence="7" type="ORF">RN50_01580</name>
</gene>
<feature type="binding site" evidence="4">
    <location>
        <position position="67"/>
    </location>
    <ligand>
        <name>substrate</name>
    </ligand>
</feature>
<keyword evidence="8" id="KW-1185">Reference proteome</keyword>
<dbReference type="Pfam" id="PF03328">
    <property type="entry name" value="HpcH_HpaI"/>
    <property type="match status" value="1"/>
</dbReference>
<dbReference type="Proteomes" id="UP000033572">
    <property type="component" value="Unassembled WGS sequence"/>
</dbReference>